<keyword evidence="2" id="KW-1185">Reference proteome</keyword>
<dbReference type="HOGENOM" id="CLU_2079773_0_0_9"/>
<gene>
    <name evidence="1" type="ORF">HMPREF9698_01129</name>
</gene>
<evidence type="ECO:0000313" key="1">
    <source>
        <dbReference type="EMBL" id="EKU93381.1"/>
    </source>
</evidence>
<name>K9EC73_9LACT</name>
<dbReference type="EMBL" id="AGXA01000021">
    <property type="protein sequence ID" value="EKU93381.1"/>
    <property type="molecule type" value="Genomic_DNA"/>
</dbReference>
<dbReference type="AlphaFoldDB" id="K9EC73"/>
<proteinExistence type="predicted"/>
<protein>
    <recommendedName>
        <fullName evidence="3">YozE SAM-like domain-containing protein</fullName>
    </recommendedName>
</protein>
<reference evidence="1 2" key="1">
    <citation type="submission" date="2012-09" db="EMBL/GenBank/DDBJ databases">
        <title>The Genome Sequence of Alloiococcus otitis ATCC 51267.</title>
        <authorList>
            <consortium name="The Broad Institute Genome Sequencing Platform"/>
            <person name="Earl A."/>
            <person name="Ward D."/>
            <person name="Feldgarden M."/>
            <person name="Gevers D."/>
            <person name="Huys G."/>
            <person name="Walker B."/>
            <person name="Young S.K."/>
            <person name="Zeng Q."/>
            <person name="Gargeya S."/>
            <person name="Fitzgerald M."/>
            <person name="Haas B."/>
            <person name="Abouelleil A."/>
            <person name="Alvarado L."/>
            <person name="Arachchi H.M."/>
            <person name="Berlin A.M."/>
            <person name="Chapman S.B."/>
            <person name="Goldberg J."/>
            <person name="Griggs A."/>
            <person name="Gujja S."/>
            <person name="Hansen M."/>
            <person name="Howarth C."/>
            <person name="Imamovic A."/>
            <person name="Larimer J."/>
            <person name="McCowen C."/>
            <person name="Montmayeur A."/>
            <person name="Murphy C."/>
            <person name="Neiman D."/>
            <person name="Pearson M."/>
            <person name="Priest M."/>
            <person name="Roberts A."/>
            <person name="Saif S."/>
            <person name="Shea T."/>
            <person name="Sisk P."/>
            <person name="Sykes S."/>
            <person name="Wortman J."/>
            <person name="Nusbaum C."/>
            <person name="Birren B."/>
        </authorList>
    </citation>
    <scope>NUCLEOTIDE SEQUENCE [LARGE SCALE GENOMIC DNA]</scope>
    <source>
        <strain evidence="1 2">ATCC 51267</strain>
    </source>
</reference>
<dbReference type="Gene3D" id="1.10.150.260">
    <property type="entry name" value="YozE SAM-like"/>
    <property type="match status" value="1"/>
</dbReference>
<evidence type="ECO:0008006" key="3">
    <source>
        <dbReference type="Google" id="ProtNLM"/>
    </source>
</evidence>
<dbReference type="Proteomes" id="UP000009875">
    <property type="component" value="Unassembled WGS sequence"/>
</dbReference>
<dbReference type="STRING" id="883081.HMPREF9698_01129"/>
<accession>K9EC73</accession>
<sequence length="117" mass="13676">MLFQDYLDERLTSNTSLDNLADALQSDPDLPRTNELDDISQYMTDSPRYTADQVNALVPLWKTYLKQNRRTHNRFGVKQTSLNLPAPLNDQIEKYRKRNNIQSYNQAAIFLIEKGLR</sequence>
<dbReference type="RefSeq" id="WP_003778239.1">
    <property type="nucleotide sequence ID" value="NZ_JH992959.1"/>
</dbReference>
<comment type="caution">
    <text evidence="1">The sequence shown here is derived from an EMBL/GenBank/DDBJ whole genome shotgun (WGS) entry which is preliminary data.</text>
</comment>
<dbReference type="InterPro" id="IPR036806">
    <property type="entry name" value="YozE_SAM-like_sf"/>
</dbReference>
<evidence type="ECO:0000313" key="2">
    <source>
        <dbReference type="Proteomes" id="UP000009875"/>
    </source>
</evidence>
<organism evidence="1 2">
    <name type="scientific">Alloiococcus otitis ATCC 51267</name>
    <dbReference type="NCBI Taxonomy" id="883081"/>
    <lineage>
        <taxon>Bacteria</taxon>
        <taxon>Bacillati</taxon>
        <taxon>Bacillota</taxon>
        <taxon>Bacilli</taxon>
        <taxon>Lactobacillales</taxon>
        <taxon>Carnobacteriaceae</taxon>
        <taxon>Alloiococcus</taxon>
    </lineage>
</organism>